<keyword evidence="2" id="KW-1133">Transmembrane helix</keyword>
<keyword evidence="4" id="KW-1185">Reference proteome</keyword>
<gene>
    <name evidence="3" type="ORF">EXIGLDRAFT_830761</name>
</gene>
<dbReference type="OrthoDB" id="3159957at2759"/>
<name>A0A165N7X4_EXIGL</name>
<keyword evidence="2" id="KW-0472">Membrane</keyword>
<evidence type="ECO:0000313" key="4">
    <source>
        <dbReference type="Proteomes" id="UP000077266"/>
    </source>
</evidence>
<evidence type="ECO:0000313" key="3">
    <source>
        <dbReference type="EMBL" id="KZW00351.1"/>
    </source>
</evidence>
<dbReference type="Proteomes" id="UP000077266">
    <property type="component" value="Unassembled WGS sequence"/>
</dbReference>
<organism evidence="3 4">
    <name type="scientific">Exidia glandulosa HHB12029</name>
    <dbReference type="NCBI Taxonomy" id="1314781"/>
    <lineage>
        <taxon>Eukaryota</taxon>
        <taxon>Fungi</taxon>
        <taxon>Dikarya</taxon>
        <taxon>Basidiomycota</taxon>
        <taxon>Agaricomycotina</taxon>
        <taxon>Agaricomycetes</taxon>
        <taxon>Auriculariales</taxon>
        <taxon>Exidiaceae</taxon>
        <taxon>Exidia</taxon>
    </lineage>
</organism>
<dbReference type="Pfam" id="PF16015">
    <property type="entry name" value="Promethin"/>
    <property type="match status" value="1"/>
</dbReference>
<dbReference type="AlphaFoldDB" id="A0A165N7X4"/>
<proteinExistence type="predicted"/>
<evidence type="ECO:0000256" key="2">
    <source>
        <dbReference type="SAM" id="Phobius"/>
    </source>
</evidence>
<dbReference type="InParanoid" id="A0A165N7X4"/>
<accession>A0A165N7X4</accession>
<feature type="region of interest" description="Disordered" evidence="1">
    <location>
        <begin position="152"/>
        <end position="178"/>
    </location>
</feature>
<dbReference type="EMBL" id="KV425901">
    <property type="protein sequence ID" value="KZW00351.1"/>
    <property type="molecule type" value="Genomic_DNA"/>
</dbReference>
<feature type="transmembrane region" description="Helical" evidence="2">
    <location>
        <begin position="106"/>
        <end position="126"/>
    </location>
</feature>
<dbReference type="STRING" id="1314781.A0A165N7X4"/>
<sequence>MNEQSQANLSSWFDKTAAKIKQDADRIETDYFVPWKDVAAKSYVEHPVAFSFLTIFAALSALPVASFLGFAILTTSVLTFSALTFAILTSGAIIVSAAFILFGVLFLQLLIASSLTFSGIALYVAYRLFFHLHDPSGGGVRAWSQETRANVPNPWKARDIEQSPPHEPNGAEAASAHS</sequence>
<keyword evidence="2" id="KW-0812">Transmembrane</keyword>
<feature type="transmembrane region" description="Helical" evidence="2">
    <location>
        <begin position="80"/>
        <end position="100"/>
    </location>
</feature>
<protein>
    <submittedName>
        <fullName evidence="3">Uncharacterized protein</fullName>
    </submittedName>
</protein>
<feature type="transmembrane region" description="Helical" evidence="2">
    <location>
        <begin position="48"/>
        <end position="73"/>
    </location>
</feature>
<reference evidence="3 4" key="1">
    <citation type="journal article" date="2016" name="Mol. Biol. Evol.">
        <title>Comparative Genomics of Early-Diverging Mushroom-Forming Fungi Provides Insights into the Origins of Lignocellulose Decay Capabilities.</title>
        <authorList>
            <person name="Nagy L.G."/>
            <person name="Riley R."/>
            <person name="Tritt A."/>
            <person name="Adam C."/>
            <person name="Daum C."/>
            <person name="Floudas D."/>
            <person name="Sun H."/>
            <person name="Yadav J.S."/>
            <person name="Pangilinan J."/>
            <person name="Larsson K.H."/>
            <person name="Matsuura K."/>
            <person name="Barry K."/>
            <person name="Labutti K."/>
            <person name="Kuo R."/>
            <person name="Ohm R.A."/>
            <person name="Bhattacharya S.S."/>
            <person name="Shirouzu T."/>
            <person name="Yoshinaga Y."/>
            <person name="Martin F.M."/>
            <person name="Grigoriev I.V."/>
            <person name="Hibbett D.S."/>
        </authorList>
    </citation>
    <scope>NUCLEOTIDE SEQUENCE [LARGE SCALE GENOMIC DNA]</scope>
    <source>
        <strain evidence="3 4">HHB12029</strain>
    </source>
</reference>
<evidence type="ECO:0000256" key="1">
    <source>
        <dbReference type="SAM" id="MobiDB-lite"/>
    </source>
</evidence>